<dbReference type="Proteomes" id="UP000886885">
    <property type="component" value="Chromosome 5A"/>
</dbReference>
<evidence type="ECO:0000313" key="1">
    <source>
        <dbReference type="EMBL" id="KAG6775991.1"/>
    </source>
</evidence>
<dbReference type="EMBL" id="JAAWWB010000009">
    <property type="protein sequence ID" value="KAG6775991.1"/>
    <property type="molecule type" value="Genomic_DNA"/>
</dbReference>
<comment type="caution">
    <text evidence="1">The sequence shown here is derived from an EMBL/GenBank/DDBJ whole genome shotgun (WGS) entry which is preliminary data.</text>
</comment>
<sequence>MCFRGNWKALQIACGAVSNMHPLDTEDMETQDDEAYAIATTMPKLKRLEMAYHLFVKESFAKLTVLRPFAMEYFYVINEWEEYSDDYDDDGRLGRIFYEGEDAELYGWCPSPQVQFPLSSNCSLFLSVALNASTLDTVRACCMDANVSIGMKLYALCHSLIF</sequence>
<gene>
    <name evidence="1" type="ORF">POTOM_019494</name>
</gene>
<dbReference type="AlphaFoldDB" id="A0A8X7ZVQ8"/>
<accession>A0A8X7ZVQ8</accession>
<reference evidence="1" key="1">
    <citation type="journal article" date="2020" name="bioRxiv">
        <title>Hybrid origin of Populus tomentosa Carr. identified through genome sequencing and phylogenomic analysis.</title>
        <authorList>
            <person name="An X."/>
            <person name="Gao K."/>
            <person name="Chen Z."/>
            <person name="Li J."/>
            <person name="Yang X."/>
            <person name="Yang X."/>
            <person name="Zhou J."/>
            <person name="Guo T."/>
            <person name="Zhao T."/>
            <person name="Huang S."/>
            <person name="Miao D."/>
            <person name="Khan W.U."/>
            <person name="Rao P."/>
            <person name="Ye M."/>
            <person name="Lei B."/>
            <person name="Liao W."/>
            <person name="Wang J."/>
            <person name="Ji L."/>
            <person name="Li Y."/>
            <person name="Guo B."/>
            <person name="Mustafa N.S."/>
            <person name="Li S."/>
            <person name="Yun Q."/>
            <person name="Keller S.R."/>
            <person name="Mao J."/>
            <person name="Zhang R."/>
            <person name="Strauss S.H."/>
        </authorList>
    </citation>
    <scope>NUCLEOTIDE SEQUENCE</scope>
    <source>
        <strain evidence="1">GM15</strain>
        <tissue evidence="1">Leaf</tissue>
    </source>
</reference>
<proteinExistence type="predicted"/>
<organism evidence="1 2">
    <name type="scientific">Populus tomentosa</name>
    <name type="common">Chinese white poplar</name>
    <dbReference type="NCBI Taxonomy" id="118781"/>
    <lineage>
        <taxon>Eukaryota</taxon>
        <taxon>Viridiplantae</taxon>
        <taxon>Streptophyta</taxon>
        <taxon>Embryophyta</taxon>
        <taxon>Tracheophyta</taxon>
        <taxon>Spermatophyta</taxon>
        <taxon>Magnoliopsida</taxon>
        <taxon>eudicotyledons</taxon>
        <taxon>Gunneridae</taxon>
        <taxon>Pentapetalae</taxon>
        <taxon>rosids</taxon>
        <taxon>fabids</taxon>
        <taxon>Malpighiales</taxon>
        <taxon>Salicaceae</taxon>
        <taxon>Saliceae</taxon>
        <taxon>Populus</taxon>
    </lineage>
</organism>
<keyword evidence="2" id="KW-1185">Reference proteome</keyword>
<protein>
    <submittedName>
        <fullName evidence="1">Uncharacterized protein</fullName>
    </submittedName>
</protein>
<evidence type="ECO:0000313" key="2">
    <source>
        <dbReference type="Proteomes" id="UP000886885"/>
    </source>
</evidence>
<name>A0A8X7ZVQ8_POPTO</name>